<dbReference type="PROSITE" id="PS50932">
    <property type="entry name" value="HTH_LACI_2"/>
    <property type="match status" value="1"/>
</dbReference>
<organism evidence="7 8">
    <name type="scientific">Absicoccus porci</name>
    <dbReference type="NCBI Taxonomy" id="2486576"/>
    <lineage>
        <taxon>Bacteria</taxon>
        <taxon>Bacillati</taxon>
        <taxon>Bacillota</taxon>
        <taxon>Erysipelotrichia</taxon>
        <taxon>Erysipelotrichales</taxon>
        <taxon>Erysipelotrichaceae</taxon>
        <taxon>Absicoccus</taxon>
    </lineage>
</organism>
<proteinExistence type="predicted"/>
<evidence type="ECO:0000259" key="5">
    <source>
        <dbReference type="PROSITE" id="PS50932"/>
    </source>
</evidence>
<dbReference type="CDD" id="cd01392">
    <property type="entry name" value="HTH_LacI"/>
    <property type="match status" value="1"/>
</dbReference>
<dbReference type="GO" id="GO:0003700">
    <property type="term" value="F:DNA-binding transcription factor activity"/>
    <property type="evidence" value="ECO:0007669"/>
    <property type="project" value="TreeGrafter"/>
</dbReference>
<feature type="domain" description="HTH lacI-type" evidence="5">
    <location>
        <begin position="64"/>
        <end position="119"/>
    </location>
</feature>
<dbReference type="OrthoDB" id="9788209at2"/>
<evidence type="ECO:0000259" key="6">
    <source>
        <dbReference type="PROSITE" id="PS50943"/>
    </source>
</evidence>
<dbReference type="Pfam" id="PF00356">
    <property type="entry name" value="LacI"/>
    <property type="match status" value="1"/>
</dbReference>
<gene>
    <name evidence="7" type="ORF">EDX97_09685</name>
</gene>
<keyword evidence="4" id="KW-0472">Membrane</keyword>
<accession>A0A3N0HX61</accession>
<dbReference type="GO" id="GO:0000976">
    <property type="term" value="F:transcription cis-regulatory region binding"/>
    <property type="evidence" value="ECO:0007669"/>
    <property type="project" value="TreeGrafter"/>
</dbReference>
<dbReference type="PROSITE" id="PS50943">
    <property type="entry name" value="HTH_CROC1"/>
    <property type="match status" value="1"/>
</dbReference>
<keyword evidence="4" id="KW-1133">Transmembrane helix</keyword>
<name>A0A3N0HX61_9FIRM</name>
<keyword evidence="8" id="KW-1185">Reference proteome</keyword>
<evidence type="ECO:0000256" key="3">
    <source>
        <dbReference type="ARBA" id="ARBA00023163"/>
    </source>
</evidence>
<dbReference type="SUPFAM" id="SSF53822">
    <property type="entry name" value="Periplasmic binding protein-like I"/>
    <property type="match status" value="1"/>
</dbReference>
<evidence type="ECO:0000313" key="7">
    <source>
        <dbReference type="EMBL" id="RNM29267.1"/>
    </source>
</evidence>
<keyword evidence="3" id="KW-0804">Transcription</keyword>
<feature type="transmembrane region" description="Helical" evidence="4">
    <location>
        <begin position="12"/>
        <end position="35"/>
    </location>
</feature>
<dbReference type="PANTHER" id="PTHR30146:SF109">
    <property type="entry name" value="HTH-TYPE TRANSCRIPTIONAL REGULATOR GALS"/>
    <property type="match status" value="1"/>
</dbReference>
<evidence type="ECO:0000256" key="4">
    <source>
        <dbReference type="SAM" id="Phobius"/>
    </source>
</evidence>
<dbReference type="SUPFAM" id="SSF47413">
    <property type="entry name" value="lambda repressor-like DNA-binding domains"/>
    <property type="match status" value="1"/>
</dbReference>
<dbReference type="InterPro" id="IPR000843">
    <property type="entry name" value="HTH_LacI"/>
</dbReference>
<dbReference type="InterPro" id="IPR046335">
    <property type="entry name" value="LacI/GalR-like_sensor"/>
</dbReference>
<dbReference type="EMBL" id="RJQC01000004">
    <property type="protein sequence ID" value="RNM29267.1"/>
    <property type="molecule type" value="Genomic_DNA"/>
</dbReference>
<feature type="domain" description="HTH cro/C1-type" evidence="6">
    <location>
        <begin position="55"/>
        <end position="108"/>
    </location>
</feature>
<comment type="caution">
    <text evidence="7">The sequence shown here is derived from an EMBL/GenBank/DDBJ whole genome shotgun (WGS) entry which is preliminary data.</text>
</comment>
<dbReference type="AlphaFoldDB" id="A0A3N0HX61"/>
<dbReference type="Gene3D" id="1.10.260.40">
    <property type="entry name" value="lambda repressor-like DNA-binding domains"/>
    <property type="match status" value="1"/>
</dbReference>
<dbReference type="SMART" id="SM00354">
    <property type="entry name" value="HTH_LACI"/>
    <property type="match status" value="1"/>
</dbReference>
<dbReference type="InterPro" id="IPR010982">
    <property type="entry name" value="Lambda_DNA-bd_dom_sf"/>
</dbReference>
<dbReference type="InterPro" id="IPR001387">
    <property type="entry name" value="Cro/C1-type_HTH"/>
</dbReference>
<keyword evidence="2" id="KW-0238">DNA-binding</keyword>
<evidence type="ECO:0000256" key="1">
    <source>
        <dbReference type="ARBA" id="ARBA00023015"/>
    </source>
</evidence>
<dbReference type="InterPro" id="IPR028082">
    <property type="entry name" value="Peripla_BP_I"/>
</dbReference>
<sequence length="386" mass="43785">MSFQIGQPQYVLIVRILAYVPPVNVSICNFIIPLFPPFLLKNKETCMQKFAFPCIRQYRIDMSYTLKDIAQKAGVSVSTVSRTLHDHYSISEQTKQKVRKVMEEMGYTDANRLEVRSIGVIFPKTSQDSLENPFYLESVQGIGKICLQQNFRIHLITGSNDAELEAAINISHAQGYIFLYSENSKHLITTMQKHKTPFVIIGKPSHSNNSSLYVDTDNVEAGKVATQYLLKYHHKRIGFIGAGSEAIFSIERKVGYMQALLQEQIESRPEYIFDTFQEEALLALMKNPEHPTAWVCCDDLIALKLEHLCHTCHLQIPKDISVIAFNHSLIGNQSIPPLTTIDIHAQQLGMEAANQLIKHIDNPFLVATKIIVPFSIIERESVKKPR</sequence>
<evidence type="ECO:0000256" key="2">
    <source>
        <dbReference type="ARBA" id="ARBA00023125"/>
    </source>
</evidence>
<dbReference type="PANTHER" id="PTHR30146">
    <property type="entry name" value="LACI-RELATED TRANSCRIPTIONAL REPRESSOR"/>
    <property type="match status" value="1"/>
</dbReference>
<dbReference type="PRINTS" id="PR00036">
    <property type="entry name" value="HTHLACI"/>
</dbReference>
<dbReference type="Pfam" id="PF13377">
    <property type="entry name" value="Peripla_BP_3"/>
    <property type="match status" value="1"/>
</dbReference>
<keyword evidence="4" id="KW-0812">Transmembrane</keyword>
<evidence type="ECO:0000313" key="8">
    <source>
        <dbReference type="Proteomes" id="UP000276568"/>
    </source>
</evidence>
<protein>
    <submittedName>
        <fullName evidence="7">LacI family transcriptional regulator</fullName>
    </submittedName>
</protein>
<reference evidence="7 8" key="1">
    <citation type="submission" date="2018-11" db="EMBL/GenBank/DDBJ databases">
        <title>Clostridium sp. nov., a member of the family Erysipelotrichaceae isolated from pig faeces.</title>
        <authorList>
            <person name="Chang Y.-H."/>
        </authorList>
    </citation>
    <scope>NUCLEOTIDE SEQUENCE [LARGE SCALE GENOMIC DNA]</scope>
    <source>
        <strain evidence="7 8">YH-panp20</strain>
    </source>
</reference>
<dbReference type="Proteomes" id="UP000276568">
    <property type="component" value="Unassembled WGS sequence"/>
</dbReference>
<dbReference type="Gene3D" id="3.40.50.2300">
    <property type="match status" value="2"/>
</dbReference>
<dbReference type="CDD" id="cd06294">
    <property type="entry name" value="PBP1_MalR-like"/>
    <property type="match status" value="1"/>
</dbReference>
<keyword evidence="1" id="KW-0805">Transcription regulation</keyword>